<name>A0A2S7FCR7_CLOBU</name>
<comment type="caution">
    <text evidence="1">The sequence shown here is derived from an EMBL/GenBank/DDBJ whole genome shotgun (WGS) entry which is preliminary data.</text>
</comment>
<sequence>MFTIEEYIAKRKKEDNLNEFNKEKRIENIKSCIDYIFEYYNNYLEINRIDERTVLNNEKIEKYRKSVSDHSEEVQEWLTDIYDKHENYMNIIVRNILKKNELFLIYNSDAEFRSESYECYSKLVKKYSYLKGETEMLFQFIKDYHRVASSEEFDIPNFSDKITNWINDTKQTYDVNVVTFVYNYIYKFSDEMDKWQRSHKKTVKNYYNDKSYYEYDYKKKSNLFNLDLLYPKISNRLFIKGKKQYLEVLMMYYWTRFEVEDKEYFQEYLNKVLEDD</sequence>
<protein>
    <submittedName>
        <fullName evidence="1">Uncharacterized protein</fullName>
    </submittedName>
</protein>
<reference evidence="1 2" key="1">
    <citation type="submission" date="2016-01" db="EMBL/GenBank/DDBJ databases">
        <title>Characterization of the Clostridium difficile lineages that are prevalent in Hong Kong and China.</title>
        <authorList>
            <person name="Kwok J.S.-L."/>
            <person name="Lam W.-Y."/>
            <person name="Ip M."/>
            <person name="Chan T.-F."/>
            <person name="Hawkey P.M."/>
            <person name="Tsui S.K.-W."/>
        </authorList>
    </citation>
    <scope>NUCLEOTIDE SEQUENCE [LARGE SCALE GENOMIC DNA]</scope>
    <source>
        <strain evidence="1 2">300064</strain>
    </source>
</reference>
<dbReference type="AlphaFoldDB" id="A0A2S7FCR7"/>
<evidence type="ECO:0000313" key="2">
    <source>
        <dbReference type="Proteomes" id="UP000238081"/>
    </source>
</evidence>
<accession>A0A2S7FCR7</accession>
<proteinExistence type="predicted"/>
<dbReference type="Proteomes" id="UP000238081">
    <property type="component" value="Unassembled WGS sequence"/>
</dbReference>
<gene>
    <name evidence="1" type="ORF">AWN73_10720</name>
</gene>
<dbReference type="RefSeq" id="WP_043664793.1">
    <property type="nucleotide sequence ID" value="NZ_JBAMGI010000016.1"/>
</dbReference>
<evidence type="ECO:0000313" key="1">
    <source>
        <dbReference type="EMBL" id="PPV16016.1"/>
    </source>
</evidence>
<dbReference type="EMBL" id="LRDH01000095">
    <property type="protein sequence ID" value="PPV16016.1"/>
    <property type="molecule type" value="Genomic_DNA"/>
</dbReference>
<organism evidence="1 2">
    <name type="scientific">Clostridium butyricum</name>
    <dbReference type="NCBI Taxonomy" id="1492"/>
    <lineage>
        <taxon>Bacteria</taxon>
        <taxon>Bacillati</taxon>
        <taxon>Bacillota</taxon>
        <taxon>Clostridia</taxon>
        <taxon>Eubacteriales</taxon>
        <taxon>Clostridiaceae</taxon>
        <taxon>Clostridium</taxon>
    </lineage>
</organism>